<name>A0A927F1F2_9ACTN</name>
<gene>
    <name evidence="8" type="ORF">IF129_17875</name>
</gene>
<evidence type="ECO:0000313" key="9">
    <source>
        <dbReference type="Proteomes" id="UP000632289"/>
    </source>
</evidence>
<feature type="transmembrane region" description="Helical" evidence="7">
    <location>
        <begin position="371"/>
        <end position="391"/>
    </location>
</feature>
<sequence length="452" mass="49309">MGASPSVVLTATMALFFLLAVVSVCYLAALVVPFLRTAPREPGEADRLTWHILVPCLNEAAVIGDTLDRLRGTFPLAHVWVVDDASDDATAALVTRRREGDPRVHLVSRRLPHARNGKGDALNAAYRAVVAQLPEATAPADVVIGVLDADGVLAPDCLDVVASPHLLGDRAVDAVQVEVRMRDRDRRRPLPDAGRVRNLVARTLVRMQDIEFRAVVPAVQTGRSATRTVSLGGNGQFVRLDALMALHGPERGGPWRGSLLEDYELGLHLALAGRTTAFTRDTWVEQEALWDARRLLTQRTRWSQGTMQCTRHLPAVWRSRRLAPAAVAEISYSLLQPWFQLCVSAVCPLLLLLALGHAVGGAGEAASSPSATRWVPVLGFLLLALVQFGVWGPLYRAKCEPGASWWRSAGWGLAYAVYVGCYAPVTWRALARHVKGRTAWAKTRRNVEAPAR</sequence>
<dbReference type="InterPro" id="IPR050321">
    <property type="entry name" value="Glycosyltr_2/OpgH_subfam"/>
</dbReference>
<dbReference type="PANTHER" id="PTHR43867:SF2">
    <property type="entry name" value="CELLULOSE SYNTHASE CATALYTIC SUBUNIT A [UDP-FORMING]"/>
    <property type="match status" value="1"/>
</dbReference>
<keyword evidence="6 7" id="KW-0472">Membrane</keyword>
<keyword evidence="2" id="KW-0328">Glycosyltransferase</keyword>
<dbReference type="Pfam" id="PF13641">
    <property type="entry name" value="Glyco_tranf_2_3"/>
    <property type="match status" value="1"/>
</dbReference>
<comment type="caution">
    <text evidence="8">The sequence shown here is derived from an EMBL/GenBank/DDBJ whole genome shotgun (WGS) entry which is preliminary data.</text>
</comment>
<evidence type="ECO:0000256" key="6">
    <source>
        <dbReference type="ARBA" id="ARBA00023136"/>
    </source>
</evidence>
<feature type="transmembrane region" description="Helical" evidence="7">
    <location>
        <begin position="338"/>
        <end position="359"/>
    </location>
</feature>
<feature type="transmembrane region" description="Helical" evidence="7">
    <location>
        <begin position="411"/>
        <end position="430"/>
    </location>
</feature>
<dbReference type="RefSeq" id="WP_191210694.1">
    <property type="nucleotide sequence ID" value="NZ_BAABKL010000050.1"/>
</dbReference>
<reference evidence="8" key="1">
    <citation type="submission" date="2020-09" db="EMBL/GenBank/DDBJ databases">
        <title>Secondary metabolite and genome analysis of marine Streptomyces chumphonensis KK1-2T.</title>
        <authorList>
            <person name="Phongsopitanun W."/>
            <person name="Kanchanasin P."/>
            <person name="Pittayakhajonwut P."/>
            <person name="Suwanborirux K."/>
            <person name="Tanasupawat S."/>
        </authorList>
    </citation>
    <scope>NUCLEOTIDE SEQUENCE</scope>
    <source>
        <strain evidence="8">KK1-2</strain>
    </source>
</reference>
<dbReference type="InterPro" id="IPR029044">
    <property type="entry name" value="Nucleotide-diphossugar_trans"/>
</dbReference>
<evidence type="ECO:0000256" key="4">
    <source>
        <dbReference type="ARBA" id="ARBA00022692"/>
    </source>
</evidence>
<dbReference type="PANTHER" id="PTHR43867">
    <property type="entry name" value="CELLULOSE SYNTHASE CATALYTIC SUBUNIT A [UDP-FORMING]"/>
    <property type="match status" value="1"/>
</dbReference>
<organism evidence="8 9">
    <name type="scientific">Streptomyces chumphonensis</name>
    <dbReference type="NCBI Taxonomy" id="1214925"/>
    <lineage>
        <taxon>Bacteria</taxon>
        <taxon>Bacillati</taxon>
        <taxon>Actinomycetota</taxon>
        <taxon>Actinomycetes</taxon>
        <taxon>Kitasatosporales</taxon>
        <taxon>Streptomycetaceae</taxon>
        <taxon>Streptomyces</taxon>
    </lineage>
</organism>
<dbReference type="GO" id="GO:0016758">
    <property type="term" value="F:hexosyltransferase activity"/>
    <property type="evidence" value="ECO:0007669"/>
    <property type="project" value="TreeGrafter"/>
</dbReference>
<dbReference type="EMBL" id="JACXYU010000009">
    <property type="protein sequence ID" value="MBD3933413.1"/>
    <property type="molecule type" value="Genomic_DNA"/>
</dbReference>
<evidence type="ECO:0000313" key="8">
    <source>
        <dbReference type="EMBL" id="MBD3933413.1"/>
    </source>
</evidence>
<evidence type="ECO:0000256" key="7">
    <source>
        <dbReference type="SAM" id="Phobius"/>
    </source>
</evidence>
<dbReference type="GO" id="GO:0005886">
    <property type="term" value="C:plasma membrane"/>
    <property type="evidence" value="ECO:0007669"/>
    <property type="project" value="TreeGrafter"/>
</dbReference>
<keyword evidence="9" id="KW-1185">Reference proteome</keyword>
<evidence type="ECO:0000256" key="1">
    <source>
        <dbReference type="ARBA" id="ARBA00004141"/>
    </source>
</evidence>
<keyword evidence="5 7" id="KW-1133">Transmembrane helix</keyword>
<comment type="subcellular location">
    <subcellularLocation>
        <location evidence="1">Membrane</location>
        <topology evidence="1">Multi-pass membrane protein</topology>
    </subcellularLocation>
</comment>
<evidence type="ECO:0000256" key="2">
    <source>
        <dbReference type="ARBA" id="ARBA00022676"/>
    </source>
</evidence>
<dbReference type="AlphaFoldDB" id="A0A927F1F2"/>
<evidence type="ECO:0000256" key="3">
    <source>
        <dbReference type="ARBA" id="ARBA00022679"/>
    </source>
</evidence>
<keyword evidence="4 7" id="KW-0812">Transmembrane</keyword>
<evidence type="ECO:0000256" key="5">
    <source>
        <dbReference type="ARBA" id="ARBA00022989"/>
    </source>
</evidence>
<keyword evidence="3" id="KW-0808">Transferase</keyword>
<dbReference type="Proteomes" id="UP000632289">
    <property type="component" value="Unassembled WGS sequence"/>
</dbReference>
<accession>A0A927F1F2</accession>
<proteinExistence type="predicted"/>
<protein>
    <submittedName>
        <fullName evidence="8">Glycosyltransferase</fullName>
    </submittedName>
</protein>
<dbReference type="SUPFAM" id="SSF53448">
    <property type="entry name" value="Nucleotide-diphospho-sugar transferases"/>
    <property type="match status" value="1"/>
</dbReference>
<dbReference type="Gene3D" id="3.90.550.10">
    <property type="entry name" value="Spore Coat Polysaccharide Biosynthesis Protein SpsA, Chain A"/>
    <property type="match status" value="1"/>
</dbReference>